<keyword evidence="4" id="KW-1185">Reference proteome</keyword>
<feature type="coiled-coil region" evidence="1">
    <location>
        <begin position="64"/>
        <end position="98"/>
    </location>
</feature>
<keyword evidence="1" id="KW-0175">Coiled coil</keyword>
<reference evidence="3 4" key="1">
    <citation type="journal article" date="2016" name="Sci. Rep.">
        <title>Draft genome sequencing and secretome analysis of fungal phytopathogen Ascochyta rabiei provides insight into the necrotrophic effector repertoire.</title>
        <authorList>
            <person name="Verma S."/>
            <person name="Gazara R.K."/>
            <person name="Nizam S."/>
            <person name="Parween S."/>
            <person name="Chattopadhyay D."/>
            <person name="Verma P.K."/>
        </authorList>
    </citation>
    <scope>NUCLEOTIDE SEQUENCE [LARGE SCALE GENOMIC DNA]</scope>
    <source>
        <strain evidence="3 4">ArDII</strain>
    </source>
</reference>
<evidence type="ECO:0000313" key="4">
    <source>
        <dbReference type="Proteomes" id="UP000076837"/>
    </source>
</evidence>
<gene>
    <name evidence="3" type="ORF">ST47_g653</name>
</gene>
<dbReference type="AlphaFoldDB" id="A0A163LXE8"/>
<sequence>MGTSKQVGPPTDFPSTHGNSLLKPNGDPASKTRANGDKGERVDVDMKDTIAILEAAFISCDDELKQTREKYTMQKIKREKLENERRIQNDALKKCKEDRDFHAEISNQVLKECTIPYAEQHGISPEKWSRESFEDVMTLLGRDALDAKSLQDQVQGLREERQVLQKEVGALQNDMLAKVKKIQTVNDEAFAQEFRNITSLIKTLSREVRYTSQENIVDILASGTLLTDVSRAHWDRRANRKSLTEAWFWSVLVDNVFRSPFASFGERCDILSAVWQSLFEDQHCNGWPTPTALSETWRHTTMDQMVEKIEQDVDGAKQLKQQYRYLQEDIVEFRNSIIMSLQSGLSKESSTKHSPKIIQLVDKAFALATKMSVQRARLQVTYPKVGENFDEHVMAPLSSVDGDHTENGVVAFIVNPGLTKWGDAHGKNLDHRYDILPSLVQLERQVPKETIDSAYADVVKRKA</sequence>
<protein>
    <submittedName>
        <fullName evidence="3">Uncharacterized protein</fullName>
    </submittedName>
</protein>
<dbReference type="Proteomes" id="UP000076837">
    <property type="component" value="Unassembled WGS sequence"/>
</dbReference>
<proteinExistence type="predicted"/>
<organism evidence="3 4">
    <name type="scientific">Didymella rabiei</name>
    <name type="common">Chickpea ascochyta blight fungus</name>
    <name type="synonym">Mycosphaerella rabiei</name>
    <dbReference type="NCBI Taxonomy" id="5454"/>
    <lineage>
        <taxon>Eukaryota</taxon>
        <taxon>Fungi</taxon>
        <taxon>Dikarya</taxon>
        <taxon>Ascomycota</taxon>
        <taxon>Pezizomycotina</taxon>
        <taxon>Dothideomycetes</taxon>
        <taxon>Pleosporomycetidae</taxon>
        <taxon>Pleosporales</taxon>
        <taxon>Pleosporineae</taxon>
        <taxon>Didymellaceae</taxon>
        <taxon>Ascochyta</taxon>
    </lineage>
</organism>
<evidence type="ECO:0000313" key="3">
    <source>
        <dbReference type="EMBL" id="KZM28211.1"/>
    </source>
</evidence>
<dbReference type="STRING" id="5454.A0A163LXE8"/>
<feature type="region of interest" description="Disordered" evidence="2">
    <location>
        <begin position="1"/>
        <end position="40"/>
    </location>
</feature>
<feature type="coiled-coil region" evidence="1">
    <location>
        <begin position="147"/>
        <end position="174"/>
    </location>
</feature>
<name>A0A163LXE8_DIDRA</name>
<dbReference type="EMBL" id="JYNV01000029">
    <property type="protein sequence ID" value="KZM28211.1"/>
    <property type="molecule type" value="Genomic_DNA"/>
</dbReference>
<evidence type="ECO:0000256" key="1">
    <source>
        <dbReference type="SAM" id="Coils"/>
    </source>
</evidence>
<comment type="caution">
    <text evidence="3">The sequence shown here is derived from an EMBL/GenBank/DDBJ whole genome shotgun (WGS) entry which is preliminary data.</text>
</comment>
<evidence type="ECO:0000256" key="2">
    <source>
        <dbReference type="SAM" id="MobiDB-lite"/>
    </source>
</evidence>
<accession>A0A163LXE8</accession>